<dbReference type="PANTHER" id="PTHR35526:SF3">
    <property type="entry name" value="ANTI-SIGMA-F FACTOR RSBW"/>
    <property type="match status" value="1"/>
</dbReference>
<dbReference type="GO" id="GO:0005524">
    <property type="term" value="F:ATP binding"/>
    <property type="evidence" value="ECO:0007669"/>
    <property type="project" value="UniProtKB-KW"/>
</dbReference>
<keyword evidence="3" id="KW-0067">ATP-binding</keyword>
<reference evidence="4" key="1">
    <citation type="journal article" date="2019" name="Int. J. Syst. Evol. Microbiol.">
        <title>The Global Catalogue of Microorganisms (GCM) 10K type strain sequencing project: providing services to taxonomists for standard genome sequencing and annotation.</title>
        <authorList>
            <consortium name="The Broad Institute Genomics Platform"/>
            <consortium name="The Broad Institute Genome Sequencing Center for Infectious Disease"/>
            <person name="Wu L."/>
            <person name="Ma J."/>
        </authorList>
    </citation>
    <scope>NUCLEOTIDE SEQUENCE [LARGE SCALE GENOMIC DNA]</scope>
    <source>
        <strain evidence="4">CCUG 49560</strain>
    </source>
</reference>
<gene>
    <name evidence="3" type="ORF">ACFO8L_30225</name>
</gene>
<keyword evidence="1" id="KW-0418">Kinase</keyword>
<evidence type="ECO:0000313" key="4">
    <source>
        <dbReference type="Proteomes" id="UP001595891"/>
    </source>
</evidence>
<dbReference type="Gene3D" id="3.30.565.10">
    <property type="entry name" value="Histidine kinase-like ATPase, C-terminal domain"/>
    <property type="match status" value="1"/>
</dbReference>
<dbReference type="CDD" id="cd16936">
    <property type="entry name" value="HATPase_RsbW-like"/>
    <property type="match status" value="1"/>
</dbReference>
<proteinExistence type="predicted"/>
<keyword evidence="4" id="KW-1185">Reference proteome</keyword>
<dbReference type="InterPro" id="IPR050267">
    <property type="entry name" value="Anti-sigma-factor_SerPK"/>
</dbReference>
<organism evidence="3 4">
    <name type="scientific">Sphaerisporangium corydalis</name>
    <dbReference type="NCBI Taxonomy" id="1441875"/>
    <lineage>
        <taxon>Bacteria</taxon>
        <taxon>Bacillati</taxon>
        <taxon>Actinomycetota</taxon>
        <taxon>Actinomycetes</taxon>
        <taxon>Streptosporangiales</taxon>
        <taxon>Streptosporangiaceae</taxon>
        <taxon>Sphaerisporangium</taxon>
    </lineage>
</organism>
<evidence type="ECO:0000256" key="1">
    <source>
        <dbReference type="ARBA" id="ARBA00022527"/>
    </source>
</evidence>
<dbReference type="SUPFAM" id="SSF55874">
    <property type="entry name" value="ATPase domain of HSP90 chaperone/DNA topoisomerase II/histidine kinase"/>
    <property type="match status" value="1"/>
</dbReference>
<dbReference type="PANTHER" id="PTHR35526">
    <property type="entry name" value="ANTI-SIGMA-F FACTOR RSBW-RELATED"/>
    <property type="match status" value="1"/>
</dbReference>
<sequence>MRALGLLGQVDVPARLAAVPRARRCVRELLGGTGHPQTDDALLLVTELVTNAVRYSDSERCPAGRVSIAVADHDGMLHIDVIDAGSSDNRPTLCLETRSESGGGRGL</sequence>
<evidence type="ECO:0000313" key="3">
    <source>
        <dbReference type="EMBL" id="MFC4590405.1"/>
    </source>
</evidence>
<accession>A0ABV9EPS2</accession>
<dbReference type="EMBL" id="JBHSFN010000022">
    <property type="protein sequence ID" value="MFC4590405.1"/>
    <property type="molecule type" value="Genomic_DNA"/>
</dbReference>
<keyword evidence="1" id="KW-0808">Transferase</keyword>
<comment type="caution">
    <text evidence="3">The sequence shown here is derived from an EMBL/GenBank/DDBJ whole genome shotgun (WGS) entry which is preliminary data.</text>
</comment>
<feature type="domain" description="Histidine kinase/HSP90-like ATPase" evidence="2">
    <location>
        <begin position="12"/>
        <end position="107"/>
    </location>
</feature>
<dbReference type="RefSeq" id="WP_262844154.1">
    <property type="nucleotide sequence ID" value="NZ_JANZYP010000025.1"/>
</dbReference>
<dbReference type="Pfam" id="PF13581">
    <property type="entry name" value="HATPase_c_2"/>
    <property type="match status" value="1"/>
</dbReference>
<keyword evidence="1" id="KW-0723">Serine/threonine-protein kinase</keyword>
<dbReference type="Proteomes" id="UP001595891">
    <property type="component" value="Unassembled WGS sequence"/>
</dbReference>
<protein>
    <submittedName>
        <fullName evidence="3">ATP-binding protein</fullName>
    </submittedName>
</protein>
<name>A0ABV9EPS2_9ACTN</name>
<dbReference type="InterPro" id="IPR003594">
    <property type="entry name" value="HATPase_dom"/>
</dbReference>
<keyword evidence="3" id="KW-0547">Nucleotide-binding</keyword>
<evidence type="ECO:0000259" key="2">
    <source>
        <dbReference type="Pfam" id="PF13581"/>
    </source>
</evidence>
<dbReference type="InterPro" id="IPR036890">
    <property type="entry name" value="HATPase_C_sf"/>
</dbReference>